<name>A0AAE1MJ90_9FABA</name>
<comment type="caution">
    <text evidence="2">The sequence shown here is derived from an EMBL/GenBank/DDBJ whole genome shotgun (WGS) entry which is preliminary data.</text>
</comment>
<sequence length="185" mass="20545">MMNPIKTRTLEVTVVSGENLCMDQNPATENVYVVVRAESLKCWTTKMGRQGGESLGLGYTSLWNERLTVEAPLHAKSISFEVQCKTPKGSVRSIGLARIAISDVVPKEEEGCSEVLSYRLRNWEGRRSGVISFSVKTKKQEQEQKLDDDGSKCSGMQNYEGFNVQNNNGVVLGIPVWRNHLGVHA</sequence>
<dbReference type="InterPro" id="IPR035892">
    <property type="entry name" value="C2_domain_sf"/>
</dbReference>
<dbReference type="PANTHER" id="PTHR32246">
    <property type="entry name" value="INGRESSION PROTEIN FIC1"/>
    <property type="match status" value="1"/>
</dbReference>
<keyword evidence="3" id="KW-1185">Reference proteome</keyword>
<feature type="domain" description="C2" evidence="1">
    <location>
        <begin position="1"/>
        <end position="116"/>
    </location>
</feature>
<dbReference type="Gene3D" id="2.60.40.150">
    <property type="entry name" value="C2 domain"/>
    <property type="match status" value="1"/>
</dbReference>
<dbReference type="EMBL" id="JAWXYG010000007">
    <property type="protein sequence ID" value="KAK4266770.1"/>
    <property type="molecule type" value="Genomic_DNA"/>
</dbReference>
<evidence type="ECO:0000313" key="2">
    <source>
        <dbReference type="EMBL" id="KAK4266770.1"/>
    </source>
</evidence>
<dbReference type="InterPro" id="IPR000008">
    <property type="entry name" value="C2_dom"/>
</dbReference>
<dbReference type="PANTHER" id="PTHR32246:SF17">
    <property type="entry name" value="BON1-ASSOCIATED PROTEIN 2"/>
    <property type="match status" value="1"/>
</dbReference>
<dbReference type="SUPFAM" id="SSF49562">
    <property type="entry name" value="C2 domain (Calcium/lipid-binding domain, CaLB)"/>
    <property type="match status" value="1"/>
</dbReference>
<dbReference type="PROSITE" id="PS50004">
    <property type="entry name" value="C2"/>
    <property type="match status" value="1"/>
</dbReference>
<accession>A0AAE1MJ90</accession>
<reference evidence="2" key="1">
    <citation type="submission" date="2023-10" db="EMBL/GenBank/DDBJ databases">
        <title>Chromosome-level genome of the transformable northern wattle, Acacia crassicarpa.</title>
        <authorList>
            <person name="Massaro I."/>
            <person name="Sinha N.R."/>
            <person name="Poethig S."/>
            <person name="Leichty A.R."/>
        </authorList>
    </citation>
    <scope>NUCLEOTIDE SEQUENCE</scope>
    <source>
        <strain evidence="2">Acra3RX</strain>
        <tissue evidence="2">Leaf</tissue>
    </source>
</reference>
<proteinExistence type="predicted"/>
<gene>
    <name evidence="2" type="ORF">QN277_023647</name>
</gene>
<organism evidence="2 3">
    <name type="scientific">Acacia crassicarpa</name>
    <name type="common">northern wattle</name>
    <dbReference type="NCBI Taxonomy" id="499986"/>
    <lineage>
        <taxon>Eukaryota</taxon>
        <taxon>Viridiplantae</taxon>
        <taxon>Streptophyta</taxon>
        <taxon>Embryophyta</taxon>
        <taxon>Tracheophyta</taxon>
        <taxon>Spermatophyta</taxon>
        <taxon>Magnoliopsida</taxon>
        <taxon>eudicotyledons</taxon>
        <taxon>Gunneridae</taxon>
        <taxon>Pentapetalae</taxon>
        <taxon>rosids</taxon>
        <taxon>fabids</taxon>
        <taxon>Fabales</taxon>
        <taxon>Fabaceae</taxon>
        <taxon>Caesalpinioideae</taxon>
        <taxon>mimosoid clade</taxon>
        <taxon>Acacieae</taxon>
        <taxon>Acacia</taxon>
    </lineage>
</organism>
<dbReference type="AlphaFoldDB" id="A0AAE1MJ90"/>
<evidence type="ECO:0000313" key="3">
    <source>
        <dbReference type="Proteomes" id="UP001293593"/>
    </source>
</evidence>
<protein>
    <recommendedName>
        <fullName evidence="1">C2 domain-containing protein</fullName>
    </recommendedName>
</protein>
<dbReference type="Proteomes" id="UP001293593">
    <property type="component" value="Unassembled WGS sequence"/>
</dbReference>
<dbReference type="Pfam" id="PF00168">
    <property type="entry name" value="C2"/>
    <property type="match status" value="1"/>
</dbReference>
<evidence type="ECO:0000259" key="1">
    <source>
        <dbReference type="PROSITE" id="PS50004"/>
    </source>
</evidence>